<dbReference type="Gene3D" id="3.30.420.40">
    <property type="match status" value="1"/>
</dbReference>
<evidence type="ECO:0000313" key="5">
    <source>
        <dbReference type="EMBL" id="KJB67056.1"/>
    </source>
</evidence>
<evidence type="ECO:0000313" key="6">
    <source>
        <dbReference type="Proteomes" id="UP000032304"/>
    </source>
</evidence>
<dbReference type="PANTHER" id="PTHR10196:SF57">
    <property type="entry name" value="XYLULOSE KINASE"/>
    <property type="match status" value="1"/>
</dbReference>
<keyword evidence="6" id="KW-1185">Reference proteome</keyword>
<dbReference type="Pfam" id="PF00370">
    <property type="entry name" value="FGGY_N"/>
    <property type="match status" value="1"/>
</dbReference>
<dbReference type="GO" id="GO:0005997">
    <property type="term" value="P:xylulose metabolic process"/>
    <property type="evidence" value="ECO:0007669"/>
    <property type="project" value="TreeGrafter"/>
</dbReference>
<sequence>MDCSTTVQCREIKKAVGGALELSKITGSHAYERYTGPQIRKIFETQQEIYENNERISLVSSFIACLFSGAYACIDTTDSAGINLMDIKQKAWSKAALEATVPGLEEKLGKLAPAHAAAGFIASYFVERLVTSFLLEVHFC</sequence>
<dbReference type="eggNOG" id="KOG2531">
    <property type="taxonomic scope" value="Eukaryota"/>
</dbReference>
<keyword evidence="2" id="KW-0808">Transferase</keyword>
<dbReference type="Gramene" id="KJB67056">
    <property type="protein sequence ID" value="KJB67056"/>
    <property type="gene ID" value="B456_010G172000"/>
</dbReference>
<gene>
    <name evidence="5" type="ORF">B456_010G172000</name>
</gene>
<dbReference type="Proteomes" id="UP000032304">
    <property type="component" value="Chromosome 10"/>
</dbReference>
<dbReference type="SUPFAM" id="SSF53067">
    <property type="entry name" value="Actin-like ATPase domain"/>
    <property type="match status" value="1"/>
</dbReference>
<evidence type="ECO:0000256" key="2">
    <source>
        <dbReference type="ARBA" id="ARBA00022679"/>
    </source>
</evidence>
<evidence type="ECO:0000256" key="1">
    <source>
        <dbReference type="ARBA" id="ARBA00009156"/>
    </source>
</evidence>
<dbReference type="STRING" id="29730.A0A0D2UGC6"/>
<accession>A0A0D2UGC6</accession>
<dbReference type="GO" id="GO:0005829">
    <property type="term" value="C:cytosol"/>
    <property type="evidence" value="ECO:0007669"/>
    <property type="project" value="TreeGrafter"/>
</dbReference>
<name>A0A0D2UGC6_GOSRA</name>
<organism evidence="5 6">
    <name type="scientific">Gossypium raimondii</name>
    <name type="common">Peruvian cotton</name>
    <name type="synonym">Gossypium klotzschianum subsp. raimondii</name>
    <dbReference type="NCBI Taxonomy" id="29730"/>
    <lineage>
        <taxon>Eukaryota</taxon>
        <taxon>Viridiplantae</taxon>
        <taxon>Streptophyta</taxon>
        <taxon>Embryophyta</taxon>
        <taxon>Tracheophyta</taxon>
        <taxon>Spermatophyta</taxon>
        <taxon>Magnoliopsida</taxon>
        <taxon>eudicotyledons</taxon>
        <taxon>Gunneridae</taxon>
        <taxon>Pentapetalae</taxon>
        <taxon>rosids</taxon>
        <taxon>malvids</taxon>
        <taxon>Malvales</taxon>
        <taxon>Malvaceae</taxon>
        <taxon>Malvoideae</taxon>
        <taxon>Gossypium</taxon>
    </lineage>
</organism>
<feature type="domain" description="Carbohydrate kinase FGGY N-terminal" evidence="4">
    <location>
        <begin position="5"/>
        <end position="123"/>
    </location>
</feature>
<protein>
    <recommendedName>
        <fullName evidence="4">Carbohydrate kinase FGGY N-terminal domain-containing protein</fullName>
    </recommendedName>
</protein>
<proteinExistence type="inferred from homology"/>
<reference evidence="5 6" key="1">
    <citation type="journal article" date="2012" name="Nature">
        <title>Repeated polyploidization of Gossypium genomes and the evolution of spinnable cotton fibres.</title>
        <authorList>
            <person name="Paterson A.H."/>
            <person name="Wendel J.F."/>
            <person name="Gundlach H."/>
            <person name="Guo H."/>
            <person name="Jenkins J."/>
            <person name="Jin D."/>
            <person name="Llewellyn D."/>
            <person name="Showmaker K.C."/>
            <person name="Shu S."/>
            <person name="Udall J."/>
            <person name="Yoo M.J."/>
            <person name="Byers R."/>
            <person name="Chen W."/>
            <person name="Doron-Faigenboim A."/>
            <person name="Duke M.V."/>
            <person name="Gong L."/>
            <person name="Grimwood J."/>
            <person name="Grover C."/>
            <person name="Grupp K."/>
            <person name="Hu G."/>
            <person name="Lee T.H."/>
            <person name="Li J."/>
            <person name="Lin L."/>
            <person name="Liu T."/>
            <person name="Marler B.S."/>
            <person name="Page J.T."/>
            <person name="Roberts A.W."/>
            <person name="Romanel E."/>
            <person name="Sanders W.S."/>
            <person name="Szadkowski E."/>
            <person name="Tan X."/>
            <person name="Tang H."/>
            <person name="Xu C."/>
            <person name="Wang J."/>
            <person name="Wang Z."/>
            <person name="Zhang D."/>
            <person name="Zhang L."/>
            <person name="Ashrafi H."/>
            <person name="Bedon F."/>
            <person name="Bowers J.E."/>
            <person name="Brubaker C.L."/>
            <person name="Chee P.W."/>
            <person name="Das S."/>
            <person name="Gingle A.R."/>
            <person name="Haigler C.H."/>
            <person name="Harker D."/>
            <person name="Hoffmann L.V."/>
            <person name="Hovav R."/>
            <person name="Jones D.C."/>
            <person name="Lemke C."/>
            <person name="Mansoor S."/>
            <person name="ur Rahman M."/>
            <person name="Rainville L.N."/>
            <person name="Rambani A."/>
            <person name="Reddy U.K."/>
            <person name="Rong J.K."/>
            <person name="Saranga Y."/>
            <person name="Scheffler B.E."/>
            <person name="Scheffler J.A."/>
            <person name="Stelly D.M."/>
            <person name="Triplett B.A."/>
            <person name="Van Deynze A."/>
            <person name="Vaslin M.F."/>
            <person name="Waghmare V.N."/>
            <person name="Walford S.A."/>
            <person name="Wright R.J."/>
            <person name="Zaki E.A."/>
            <person name="Zhang T."/>
            <person name="Dennis E.S."/>
            <person name="Mayer K.F."/>
            <person name="Peterson D.G."/>
            <person name="Rokhsar D.S."/>
            <person name="Wang X."/>
            <person name="Schmutz J."/>
        </authorList>
    </citation>
    <scope>NUCLEOTIDE SEQUENCE [LARGE SCALE GENOMIC DNA]</scope>
</reference>
<dbReference type="PANTHER" id="PTHR10196">
    <property type="entry name" value="SUGAR KINASE"/>
    <property type="match status" value="1"/>
</dbReference>
<evidence type="ECO:0000256" key="3">
    <source>
        <dbReference type="ARBA" id="ARBA00022777"/>
    </source>
</evidence>
<keyword evidence="3" id="KW-0418">Kinase</keyword>
<comment type="similarity">
    <text evidence="1">Belongs to the FGGY kinase family.</text>
</comment>
<dbReference type="GO" id="GO:0004856">
    <property type="term" value="F:D-xylulokinase activity"/>
    <property type="evidence" value="ECO:0007669"/>
    <property type="project" value="TreeGrafter"/>
</dbReference>
<dbReference type="EMBL" id="CM001749">
    <property type="protein sequence ID" value="KJB67056.1"/>
    <property type="molecule type" value="Genomic_DNA"/>
</dbReference>
<evidence type="ECO:0000259" key="4">
    <source>
        <dbReference type="Pfam" id="PF00370"/>
    </source>
</evidence>
<dbReference type="AlphaFoldDB" id="A0A0D2UGC6"/>
<dbReference type="InterPro" id="IPR018484">
    <property type="entry name" value="FGGY_N"/>
</dbReference>
<dbReference type="InterPro" id="IPR043129">
    <property type="entry name" value="ATPase_NBD"/>
</dbReference>